<comment type="caution">
    <text evidence="1">The sequence shown here is derived from an EMBL/GenBank/DDBJ whole genome shotgun (WGS) entry which is preliminary data.</text>
</comment>
<evidence type="ECO:0008006" key="2">
    <source>
        <dbReference type="Google" id="ProtNLM"/>
    </source>
</evidence>
<dbReference type="InterPro" id="IPR019270">
    <property type="entry name" value="DUF2283"/>
</dbReference>
<accession>X1M4K3</accession>
<proteinExistence type="predicted"/>
<dbReference type="Pfam" id="PF10049">
    <property type="entry name" value="DUF2283"/>
    <property type="match status" value="1"/>
</dbReference>
<reference evidence="1" key="1">
    <citation type="journal article" date="2014" name="Front. Microbiol.">
        <title>High frequency of phylogenetically diverse reductive dehalogenase-homologous genes in deep subseafloor sedimentary metagenomes.</title>
        <authorList>
            <person name="Kawai M."/>
            <person name="Futagami T."/>
            <person name="Toyoda A."/>
            <person name="Takaki Y."/>
            <person name="Nishi S."/>
            <person name="Hori S."/>
            <person name="Arai W."/>
            <person name="Tsubouchi T."/>
            <person name="Morono Y."/>
            <person name="Uchiyama I."/>
            <person name="Ito T."/>
            <person name="Fujiyama A."/>
            <person name="Inagaki F."/>
            <person name="Takami H."/>
        </authorList>
    </citation>
    <scope>NUCLEOTIDE SEQUENCE</scope>
    <source>
        <strain evidence="1">Expedition CK06-06</strain>
    </source>
</reference>
<sequence length="79" mass="9244">MKGKMNIYYDEEGDYLEIFIENKSPTYGEDIEEDITLFKTEETDEIVGIGILNFKKRTKSLKDIKLNLPFEVNFSTLKV</sequence>
<evidence type="ECO:0000313" key="1">
    <source>
        <dbReference type="EMBL" id="GAI26278.1"/>
    </source>
</evidence>
<protein>
    <recommendedName>
        <fullName evidence="2">DUF2283 domain-containing protein</fullName>
    </recommendedName>
</protein>
<organism evidence="1">
    <name type="scientific">marine sediment metagenome</name>
    <dbReference type="NCBI Taxonomy" id="412755"/>
    <lineage>
        <taxon>unclassified sequences</taxon>
        <taxon>metagenomes</taxon>
        <taxon>ecological metagenomes</taxon>
    </lineage>
</organism>
<name>X1M4K3_9ZZZZ</name>
<gene>
    <name evidence="1" type="ORF">S06H3_26080</name>
</gene>
<dbReference type="EMBL" id="BARV01015049">
    <property type="protein sequence ID" value="GAI26278.1"/>
    <property type="molecule type" value="Genomic_DNA"/>
</dbReference>
<dbReference type="AlphaFoldDB" id="X1M4K3"/>